<dbReference type="CDD" id="cd05802">
    <property type="entry name" value="GlmM"/>
    <property type="match status" value="1"/>
</dbReference>
<dbReference type="InterPro" id="IPR050060">
    <property type="entry name" value="Phosphoglucosamine_mutase"/>
</dbReference>
<dbReference type="InterPro" id="IPR005841">
    <property type="entry name" value="Alpha-D-phosphohexomutase_SF"/>
</dbReference>
<dbReference type="GO" id="GO:0005975">
    <property type="term" value="P:carbohydrate metabolic process"/>
    <property type="evidence" value="ECO:0007669"/>
    <property type="project" value="InterPro"/>
</dbReference>
<dbReference type="FunFam" id="3.40.120.10:FF:000003">
    <property type="entry name" value="Phosphoglucosamine mutase"/>
    <property type="match status" value="1"/>
</dbReference>
<dbReference type="RefSeq" id="WP_238720629.1">
    <property type="nucleotide sequence ID" value="NZ_JAHQCW010000003.1"/>
</dbReference>
<comment type="catalytic activity">
    <reaction evidence="6 7 9">
        <text>alpha-D-glucosamine 1-phosphate = D-glucosamine 6-phosphate</text>
        <dbReference type="Rhea" id="RHEA:23424"/>
        <dbReference type="ChEBI" id="CHEBI:58516"/>
        <dbReference type="ChEBI" id="CHEBI:58725"/>
        <dbReference type="EC" id="5.4.2.10"/>
    </reaction>
</comment>
<feature type="binding site" evidence="7">
    <location>
        <position position="241"/>
    </location>
    <ligand>
        <name>Mg(2+)</name>
        <dbReference type="ChEBI" id="CHEBI:18420"/>
    </ligand>
</feature>
<dbReference type="GO" id="GO:0006048">
    <property type="term" value="P:UDP-N-acetylglucosamine biosynthetic process"/>
    <property type="evidence" value="ECO:0007669"/>
    <property type="project" value="TreeGrafter"/>
</dbReference>
<evidence type="ECO:0000256" key="7">
    <source>
        <dbReference type="HAMAP-Rule" id="MF_01554"/>
    </source>
</evidence>
<evidence type="ECO:0000256" key="9">
    <source>
        <dbReference type="RuleBase" id="RU004327"/>
    </source>
</evidence>
<dbReference type="GO" id="GO:0008966">
    <property type="term" value="F:phosphoglucosamine mutase activity"/>
    <property type="evidence" value="ECO:0007669"/>
    <property type="project" value="UniProtKB-UniRule"/>
</dbReference>
<dbReference type="PRINTS" id="PR00509">
    <property type="entry name" value="PGMPMM"/>
</dbReference>
<dbReference type="GO" id="GO:0009252">
    <property type="term" value="P:peptidoglycan biosynthetic process"/>
    <property type="evidence" value="ECO:0007669"/>
    <property type="project" value="TreeGrafter"/>
</dbReference>
<protein>
    <recommendedName>
        <fullName evidence="7 9">Phosphoglucosamine mutase</fullName>
        <ecNumber evidence="7 9">5.4.2.10</ecNumber>
    </recommendedName>
</protein>
<dbReference type="InterPro" id="IPR036900">
    <property type="entry name" value="A-D-PHexomutase_C_sf"/>
</dbReference>
<comment type="similarity">
    <text evidence="1 7 8">Belongs to the phosphohexose mutase family.</text>
</comment>
<keyword evidence="4 7" id="KW-0460">Magnesium</keyword>
<feature type="binding site" evidence="7">
    <location>
        <position position="243"/>
    </location>
    <ligand>
        <name>Mg(2+)</name>
        <dbReference type="ChEBI" id="CHEBI:18420"/>
    </ligand>
</feature>
<dbReference type="GO" id="GO:0005829">
    <property type="term" value="C:cytosol"/>
    <property type="evidence" value="ECO:0007669"/>
    <property type="project" value="TreeGrafter"/>
</dbReference>
<organism evidence="14 15">
    <name type="scientific">Diplocloster agilis</name>
    <dbReference type="NCBI Taxonomy" id="2850323"/>
    <lineage>
        <taxon>Bacteria</taxon>
        <taxon>Bacillati</taxon>
        <taxon>Bacillota</taxon>
        <taxon>Clostridia</taxon>
        <taxon>Lachnospirales</taxon>
        <taxon>Lachnospiraceae</taxon>
        <taxon>Diplocloster</taxon>
    </lineage>
</organism>
<comment type="caution">
    <text evidence="14">The sequence shown here is derived from an EMBL/GenBank/DDBJ whole genome shotgun (WGS) entry which is preliminary data.</text>
</comment>
<dbReference type="Gene3D" id="3.30.310.50">
    <property type="entry name" value="Alpha-D-phosphohexomutase, C-terminal domain"/>
    <property type="match status" value="1"/>
</dbReference>
<dbReference type="InterPro" id="IPR005844">
    <property type="entry name" value="A-D-PHexomutase_a/b/a-I"/>
</dbReference>
<feature type="domain" description="Alpha-D-phosphohexomutase alpha/beta/alpha" evidence="13">
    <location>
        <begin position="258"/>
        <end position="365"/>
    </location>
</feature>
<evidence type="ECO:0000259" key="10">
    <source>
        <dbReference type="Pfam" id="PF00408"/>
    </source>
</evidence>
<dbReference type="PANTHER" id="PTHR42946">
    <property type="entry name" value="PHOSPHOHEXOSE MUTASE"/>
    <property type="match status" value="1"/>
</dbReference>
<feature type="domain" description="Alpha-D-phosphohexomutase alpha/beta/alpha" evidence="11">
    <location>
        <begin position="3"/>
        <end position="133"/>
    </location>
</feature>
<dbReference type="Gene3D" id="3.40.120.10">
    <property type="entry name" value="Alpha-D-Glucose-1,6-Bisphosphate, subunit A, domain 3"/>
    <property type="match status" value="3"/>
</dbReference>
<feature type="modified residue" description="Phosphoserine" evidence="7">
    <location>
        <position position="101"/>
    </location>
</feature>
<feature type="binding site" description="via phosphate group" evidence="7">
    <location>
        <position position="101"/>
    </location>
    <ligand>
        <name>Mg(2+)</name>
        <dbReference type="ChEBI" id="CHEBI:18420"/>
    </ligand>
</feature>
<comment type="cofactor">
    <cofactor evidence="7">
        <name>Mg(2+)</name>
        <dbReference type="ChEBI" id="CHEBI:18420"/>
    </cofactor>
    <text evidence="7">Binds 1 Mg(2+) ion per subunit.</text>
</comment>
<dbReference type="GO" id="GO:0000287">
    <property type="term" value="F:magnesium ion binding"/>
    <property type="evidence" value="ECO:0007669"/>
    <property type="project" value="UniProtKB-UniRule"/>
</dbReference>
<dbReference type="InterPro" id="IPR016055">
    <property type="entry name" value="A-D-PHexomutase_a/b/a-I/II/III"/>
</dbReference>
<keyword evidence="2 7" id="KW-0597">Phosphoprotein</keyword>
<dbReference type="NCBIfam" id="TIGR01455">
    <property type="entry name" value="glmM"/>
    <property type="match status" value="1"/>
</dbReference>
<evidence type="ECO:0000259" key="13">
    <source>
        <dbReference type="Pfam" id="PF02880"/>
    </source>
</evidence>
<dbReference type="GO" id="GO:0004615">
    <property type="term" value="F:phosphomannomutase activity"/>
    <property type="evidence" value="ECO:0007669"/>
    <property type="project" value="TreeGrafter"/>
</dbReference>
<evidence type="ECO:0000313" key="14">
    <source>
        <dbReference type="EMBL" id="MBU9735571.1"/>
    </source>
</evidence>
<sequence length="450" mass="50160">MGKYFGTDGFRGEANVSLTVEHAYKVGRYLGWYYSRQSEKPCKVVIGKDTRRSSYMFEYSLVAGLTASGTDAYLLHVTTTPSISYVARTEDFDCGIMISASHNPYFDNGIKLLNSQGEKMEEETIQKIEAYLDGEPAELPYAVGAGIGRTVDYVIGRNRYIGYLISLATRSYRNMRIGLDCANGSAWMIARSVFEALGAKTYVIHAEPDGININEKCGSTHIEELQEFVIKNQLDAGFAFDGDADRCIAVDDQGNVVDGDLILYVCAVYMKENGMLENNTVATTIVSNLGLYKAFEEAGIEFVKTQVGDKYVYESMAKNDYCIGGEQTGHVIFSRYAATGDGILTALKIMEVILEKKMPLSKLISPVTIYPQEQQNIRVRNKEDVNKDSDIRELIRSVEEELGDTGRILVRESGTEPVIRVMVEAKTQEACRHYVELVAQHIREKGYCAQ</sequence>
<dbReference type="FunFam" id="3.30.310.50:FF:000001">
    <property type="entry name" value="Phosphoglucosamine mutase"/>
    <property type="match status" value="1"/>
</dbReference>
<feature type="active site" description="Phosphoserine intermediate" evidence="7">
    <location>
        <position position="101"/>
    </location>
</feature>
<dbReference type="HAMAP" id="MF_01554_B">
    <property type="entry name" value="GlmM_B"/>
    <property type="match status" value="1"/>
</dbReference>
<dbReference type="SUPFAM" id="SSF53738">
    <property type="entry name" value="Phosphoglucomutase, first 3 domains"/>
    <property type="match status" value="3"/>
</dbReference>
<dbReference type="PROSITE" id="PS00710">
    <property type="entry name" value="PGM_PMM"/>
    <property type="match status" value="1"/>
</dbReference>
<reference evidence="14" key="1">
    <citation type="submission" date="2021-06" db="EMBL/GenBank/DDBJ databases">
        <title>Description of novel taxa of the family Lachnospiraceae.</title>
        <authorList>
            <person name="Chaplin A.V."/>
            <person name="Sokolova S.R."/>
            <person name="Pikina A.P."/>
            <person name="Korzhanova M."/>
            <person name="Belova V."/>
            <person name="Korostin D."/>
            <person name="Efimov B.A."/>
        </authorList>
    </citation>
    <scope>NUCLEOTIDE SEQUENCE</scope>
    <source>
        <strain evidence="14">ASD5720</strain>
    </source>
</reference>
<proteinExistence type="inferred from homology"/>
<evidence type="ECO:0000259" key="11">
    <source>
        <dbReference type="Pfam" id="PF02878"/>
    </source>
</evidence>
<dbReference type="InterPro" id="IPR006352">
    <property type="entry name" value="GlmM_bact"/>
</dbReference>
<keyword evidence="3 7" id="KW-0479">Metal-binding</keyword>
<dbReference type="InterPro" id="IPR016066">
    <property type="entry name" value="A-D-PHexomutase_CS"/>
</dbReference>
<feature type="binding site" evidence="7">
    <location>
        <position position="245"/>
    </location>
    <ligand>
        <name>Mg(2+)</name>
        <dbReference type="ChEBI" id="CHEBI:18420"/>
    </ligand>
</feature>
<dbReference type="Proteomes" id="UP000712157">
    <property type="component" value="Unassembled WGS sequence"/>
</dbReference>
<dbReference type="EMBL" id="JAHQCW010000003">
    <property type="protein sequence ID" value="MBU9735571.1"/>
    <property type="molecule type" value="Genomic_DNA"/>
</dbReference>
<comment type="function">
    <text evidence="7 9">Catalyzes the conversion of glucosamine-6-phosphate to glucosamine-1-phosphate.</text>
</comment>
<dbReference type="Pfam" id="PF02878">
    <property type="entry name" value="PGM_PMM_I"/>
    <property type="match status" value="1"/>
</dbReference>
<evidence type="ECO:0000256" key="3">
    <source>
        <dbReference type="ARBA" id="ARBA00022723"/>
    </source>
</evidence>
<feature type="domain" description="Alpha-D-phosphohexomutase alpha/beta/alpha" evidence="12">
    <location>
        <begin position="170"/>
        <end position="254"/>
    </location>
</feature>
<evidence type="ECO:0000313" key="15">
    <source>
        <dbReference type="Proteomes" id="UP000712157"/>
    </source>
</evidence>
<evidence type="ECO:0000256" key="2">
    <source>
        <dbReference type="ARBA" id="ARBA00022553"/>
    </source>
</evidence>
<dbReference type="InterPro" id="IPR005845">
    <property type="entry name" value="A-D-PHexomutase_a/b/a-II"/>
</dbReference>
<evidence type="ECO:0000256" key="5">
    <source>
        <dbReference type="ARBA" id="ARBA00023235"/>
    </source>
</evidence>
<dbReference type="InterPro" id="IPR005846">
    <property type="entry name" value="A-D-PHexomutase_a/b/a-III"/>
</dbReference>
<keyword evidence="5 7" id="KW-0413">Isomerase</keyword>
<name>A0A949ND45_9FIRM</name>
<evidence type="ECO:0000256" key="4">
    <source>
        <dbReference type="ARBA" id="ARBA00022842"/>
    </source>
</evidence>
<evidence type="ECO:0000256" key="1">
    <source>
        <dbReference type="ARBA" id="ARBA00010231"/>
    </source>
</evidence>
<dbReference type="SUPFAM" id="SSF55957">
    <property type="entry name" value="Phosphoglucomutase, C-terminal domain"/>
    <property type="match status" value="1"/>
</dbReference>
<feature type="domain" description="Alpha-D-phosphohexomutase C-terminal" evidence="10">
    <location>
        <begin position="376"/>
        <end position="439"/>
    </location>
</feature>
<evidence type="ECO:0000256" key="8">
    <source>
        <dbReference type="RuleBase" id="RU004326"/>
    </source>
</evidence>
<dbReference type="Pfam" id="PF02879">
    <property type="entry name" value="PGM_PMM_II"/>
    <property type="match status" value="1"/>
</dbReference>
<dbReference type="Pfam" id="PF00408">
    <property type="entry name" value="PGM_PMM_IV"/>
    <property type="match status" value="1"/>
</dbReference>
<dbReference type="Pfam" id="PF02880">
    <property type="entry name" value="PGM_PMM_III"/>
    <property type="match status" value="1"/>
</dbReference>
<evidence type="ECO:0000256" key="6">
    <source>
        <dbReference type="ARBA" id="ARBA00050364"/>
    </source>
</evidence>
<dbReference type="AlphaFoldDB" id="A0A949ND45"/>
<dbReference type="FunFam" id="3.40.120.10:FF:000001">
    <property type="entry name" value="Phosphoglucosamine mutase"/>
    <property type="match status" value="1"/>
</dbReference>
<dbReference type="InterPro" id="IPR005843">
    <property type="entry name" value="A-D-PHexomutase_C"/>
</dbReference>
<dbReference type="EC" id="5.4.2.10" evidence="7 9"/>
<gene>
    <name evidence="7 14" type="primary">glmM</name>
    <name evidence="14" type="ORF">KTH89_03415</name>
</gene>
<accession>A0A949ND45</accession>
<evidence type="ECO:0000259" key="12">
    <source>
        <dbReference type="Pfam" id="PF02879"/>
    </source>
</evidence>
<dbReference type="PANTHER" id="PTHR42946:SF1">
    <property type="entry name" value="PHOSPHOGLUCOMUTASE (ALPHA-D-GLUCOSE-1,6-BISPHOSPHATE-DEPENDENT)"/>
    <property type="match status" value="1"/>
</dbReference>
<keyword evidence="15" id="KW-1185">Reference proteome</keyword>
<comment type="PTM">
    <text evidence="7">Activated by phosphorylation.</text>
</comment>